<reference evidence="2" key="2">
    <citation type="journal article" date="2011" name="J. Bacteriol.">
        <title>Complete genome sequence of Cronobacter turicensis LMG 23827, a food-borne pathogen causing deaths in neonates.</title>
        <authorList>
            <person name="Stephan R."/>
            <person name="Lehner A."/>
            <person name="Tischler P."/>
            <person name="Rattei T."/>
        </authorList>
    </citation>
    <scope>NUCLEOTIDE SEQUENCE [LARGE SCALE GENOMIC DNA]</scope>
    <source>
        <strain evidence="2">DSM 18703 / CCUG 55852 / LMG 23827 / z3032</strain>
    </source>
</reference>
<organism evidence="1 2">
    <name type="scientific">Cronobacter turicensis (strain DSM 18703 / CCUG 55852 / LMG 23827 / z3032)</name>
    <dbReference type="NCBI Taxonomy" id="693216"/>
    <lineage>
        <taxon>Bacteria</taxon>
        <taxon>Pseudomonadati</taxon>
        <taxon>Pseudomonadota</taxon>
        <taxon>Gammaproteobacteria</taxon>
        <taxon>Enterobacterales</taxon>
        <taxon>Enterobacteriaceae</taxon>
        <taxon>Cronobacter</taxon>
    </lineage>
</organism>
<gene>
    <name evidence="1" type="ordered locus">Ctu_30120</name>
</gene>
<protein>
    <submittedName>
        <fullName evidence="1">Uncharacterized protein</fullName>
    </submittedName>
</protein>
<name>C9XXF0_CROTZ</name>
<sequence>MRKKAPKGVLFCGMHQTFALYGIAWIDRVWYLTSNYFDA</sequence>
<proteinExistence type="predicted"/>
<dbReference type="KEGG" id="ctu:CTU_30120"/>
<reference evidence="1 2" key="1">
    <citation type="journal article" date="2010" name="J. Bacteriol.">
        <title>Complete Genome Sequence of Cronobacter turicensis LMG 23827, a foodborne pathogen causing deaths in neonates.</title>
        <authorList>
            <person name="Stephan R."/>
            <person name="Lehner A."/>
            <person name="Tischler P."/>
            <person name="Rattei T."/>
        </authorList>
    </citation>
    <scope>NUCLEOTIDE SEQUENCE [LARGE SCALE GENOMIC DNA]</scope>
    <source>
        <strain evidence="2">DSM 18703 / CCUG 55852 / LMG 23827 / z3032</strain>
    </source>
</reference>
<dbReference type="HOGENOM" id="CLU_215317_0_0_6"/>
<dbReference type="AlphaFoldDB" id="C9XXF0"/>
<dbReference type="EMBL" id="FN543093">
    <property type="protein sequence ID" value="CBA32633.1"/>
    <property type="molecule type" value="Genomic_DNA"/>
</dbReference>
<dbReference type="Proteomes" id="UP000002069">
    <property type="component" value="Chromosome"/>
</dbReference>
<keyword evidence="2" id="KW-1185">Reference proteome</keyword>
<accession>C9XXF0</accession>
<evidence type="ECO:0000313" key="2">
    <source>
        <dbReference type="Proteomes" id="UP000002069"/>
    </source>
</evidence>
<evidence type="ECO:0000313" key="1">
    <source>
        <dbReference type="EMBL" id="CBA32633.1"/>
    </source>
</evidence>